<feature type="transmembrane region" description="Helical" evidence="1">
    <location>
        <begin position="47"/>
        <end position="66"/>
    </location>
</feature>
<keyword evidence="1" id="KW-0812">Transmembrane</keyword>
<dbReference type="AlphaFoldDB" id="A0A0W1R9H1"/>
<sequence>MSLDQLEERAYRWYQSGVNRTLLIFGLAVILGIVSLCTFFLTDDGVSRFEILLVLVSTGLIIYGSIESGFQ</sequence>
<evidence type="ECO:0008006" key="4">
    <source>
        <dbReference type="Google" id="ProtNLM"/>
    </source>
</evidence>
<dbReference type="EMBL" id="LOPU01000018">
    <property type="protein sequence ID" value="KTG09935.1"/>
    <property type="molecule type" value="Genomic_DNA"/>
</dbReference>
<keyword evidence="1" id="KW-1133">Transmembrane helix</keyword>
<evidence type="ECO:0000313" key="3">
    <source>
        <dbReference type="Proteomes" id="UP000054387"/>
    </source>
</evidence>
<dbReference type="Proteomes" id="UP000054387">
    <property type="component" value="Unassembled WGS sequence"/>
</dbReference>
<protein>
    <recommendedName>
        <fullName evidence="4">Transporter</fullName>
    </recommendedName>
</protein>
<proteinExistence type="predicted"/>
<keyword evidence="1" id="KW-0472">Membrane</keyword>
<feature type="transmembrane region" description="Helical" evidence="1">
    <location>
        <begin position="21"/>
        <end position="41"/>
    </location>
</feature>
<comment type="caution">
    <text evidence="2">The sequence shown here is derived from an EMBL/GenBank/DDBJ whole genome shotgun (WGS) entry which is preliminary data.</text>
</comment>
<evidence type="ECO:0000313" key="2">
    <source>
        <dbReference type="EMBL" id="KTG09935.1"/>
    </source>
</evidence>
<reference evidence="2 3" key="1">
    <citation type="submission" date="2015-12" db="EMBL/GenBank/DDBJ databases">
        <title>Haloprofundus marisrubri gen. nov., sp. nov., an extremely halophilic archaeon isolated from the Discovery deep brine-seawater interface in the Red Sea.</title>
        <authorList>
            <person name="Zhang G."/>
            <person name="Stingl U."/>
            <person name="Rashid M."/>
        </authorList>
    </citation>
    <scope>NUCLEOTIDE SEQUENCE [LARGE SCALE GENOMIC DNA]</scope>
    <source>
        <strain evidence="2 3">SB9</strain>
    </source>
</reference>
<dbReference type="RefSeq" id="WP_058581290.1">
    <property type="nucleotide sequence ID" value="NZ_LOPU01000018.1"/>
</dbReference>
<keyword evidence="3" id="KW-1185">Reference proteome</keyword>
<evidence type="ECO:0000256" key="1">
    <source>
        <dbReference type="SAM" id="Phobius"/>
    </source>
</evidence>
<name>A0A0W1R9H1_9EURY</name>
<dbReference type="STRING" id="1514971.AUR64_09950"/>
<accession>A0A0W1R9H1</accession>
<dbReference type="OrthoDB" id="376484at2157"/>
<organism evidence="2 3">
    <name type="scientific">Haloprofundus marisrubri</name>
    <dbReference type="NCBI Taxonomy" id="1514971"/>
    <lineage>
        <taxon>Archaea</taxon>
        <taxon>Methanobacteriati</taxon>
        <taxon>Methanobacteriota</taxon>
        <taxon>Stenosarchaea group</taxon>
        <taxon>Halobacteria</taxon>
        <taxon>Halobacteriales</taxon>
        <taxon>Haloferacaceae</taxon>
        <taxon>Haloprofundus</taxon>
    </lineage>
</organism>
<gene>
    <name evidence="2" type="ORF">AUR64_09950</name>
</gene>